<dbReference type="RefSeq" id="WP_167635809.1">
    <property type="nucleotide sequence ID" value="NZ_JAATOP010000001.1"/>
</dbReference>
<dbReference type="EMBL" id="JAATOP010000001">
    <property type="protein sequence ID" value="NIY70915.1"/>
    <property type="molecule type" value="Genomic_DNA"/>
</dbReference>
<reference evidence="1 2" key="1">
    <citation type="submission" date="2020-03" db="EMBL/GenBank/DDBJ databases">
        <title>Bacterial isolates of synthetic phycosphere.</title>
        <authorList>
            <person name="Fu H."/>
            <person name="Moran M.A."/>
        </authorList>
    </citation>
    <scope>NUCLEOTIDE SEQUENCE [LARGE SCALE GENOMIC DNA]</scope>
    <source>
        <strain evidence="1 2">HF1</strain>
    </source>
</reference>
<proteinExistence type="predicted"/>
<name>A0ABX0VU37_9RHOB</name>
<comment type="caution">
    <text evidence="1">The sequence shown here is derived from an EMBL/GenBank/DDBJ whole genome shotgun (WGS) entry which is preliminary data.</text>
</comment>
<sequence length="292" mass="32310">MQTTSETAARPSAVPHRFYTTSDLLDLVIALREYDPSAASHTLVGLLRLASEGKATPSEQTALRIAGLADLEGGREVVLSQIALDLLRDFSTGEYEGKARPRCTRHIEEAAPATGMVEEEKPKADIEPVAKLCIGGTNYMIGEMSDINVLVFRLDADNTAEWVQLKNTVEEGWSSVAAEIISLTRDPVFEYIRMHMIHRRNVNAGPDIMLFDLYGYEWFVRMNDEGCAVRIEGRDWTPVDVSGFDPENELGKIAVTALMEAIPDTRESFAEDTQSWARRIAAGASIMPAFNI</sequence>
<gene>
    <name evidence="1" type="ORF">HCZ30_00530</name>
</gene>
<organism evidence="1 2">
    <name type="scientific">Marivivens donghaensis</name>
    <dbReference type="NCBI Taxonomy" id="1699413"/>
    <lineage>
        <taxon>Bacteria</taxon>
        <taxon>Pseudomonadati</taxon>
        <taxon>Pseudomonadota</taxon>
        <taxon>Alphaproteobacteria</taxon>
        <taxon>Rhodobacterales</taxon>
        <taxon>Paracoccaceae</taxon>
        <taxon>Marivivens group</taxon>
        <taxon>Marivivens</taxon>
    </lineage>
</organism>
<protein>
    <submittedName>
        <fullName evidence="1">Uncharacterized protein</fullName>
    </submittedName>
</protein>
<evidence type="ECO:0000313" key="2">
    <source>
        <dbReference type="Proteomes" id="UP000709466"/>
    </source>
</evidence>
<accession>A0ABX0VU37</accession>
<evidence type="ECO:0000313" key="1">
    <source>
        <dbReference type="EMBL" id="NIY70915.1"/>
    </source>
</evidence>
<dbReference type="Proteomes" id="UP000709466">
    <property type="component" value="Unassembled WGS sequence"/>
</dbReference>
<keyword evidence="2" id="KW-1185">Reference proteome</keyword>